<comment type="caution">
    <text evidence="2">The sequence shown here is derived from an EMBL/GenBank/DDBJ whole genome shotgun (WGS) entry which is preliminary data.</text>
</comment>
<feature type="domain" description="WYL" evidence="1">
    <location>
        <begin position="143"/>
        <end position="216"/>
    </location>
</feature>
<evidence type="ECO:0000313" key="2">
    <source>
        <dbReference type="EMBL" id="KXL52274.1"/>
    </source>
</evidence>
<evidence type="ECO:0000259" key="1">
    <source>
        <dbReference type="Pfam" id="PF13280"/>
    </source>
</evidence>
<dbReference type="PANTHER" id="PTHR34580">
    <property type="match status" value="1"/>
</dbReference>
<accession>A0A136WCQ7</accession>
<dbReference type="STRING" id="36847.CLNEO_24390"/>
<dbReference type="SUPFAM" id="SSF46785">
    <property type="entry name" value="Winged helix' DNA-binding domain"/>
    <property type="match status" value="1"/>
</dbReference>
<dbReference type="PROSITE" id="PS52050">
    <property type="entry name" value="WYL"/>
    <property type="match status" value="1"/>
</dbReference>
<dbReference type="PATRIC" id="fig|36847.3.peg.2841"/>
<dbReference type="EMBL" id="LRVM01000009">
    <property type="protein sequence ID" value="KXL52274.1"/>
    <property type="molecule type" value="Genomic_DNA"/>
</dbReference>
<dbReference type="InterPro" id="IPR036390">
    <property type="entry name" value="WH_DNA-bd_sf"/>
</dbReference>
<dbReference type="Proteomes" id="UP000070539">
    <property type="component" value="Unassembled WGS sequence"/>
</dbReference>
<dbReference type="OrthoDB" id="9772503at2"/>
<organism evidence="2 3">
    <name type="scientific">Anaerotignum neopropionicum</name>
    <dbReference type="NCBI Taxonomy" id="36847"/>
    <lineage>
        <taxon>Bacteria</taxon>
        <taxon>Bacillati</taxon>
        <taxon>Bacillota</taxon>
        <taxon>Clostridia</taxon>
        <taxon>Lachnospirales</taxon>
        <taxon>Anaerotignaceae</taxon>
        <taxon>Anaerotignum</taxon>
    </lineage>
</organism>
<protein>
    <recommendedName>
        <fullName evidence="1">WYL domain-containing protein</fullName>
    </recommendedName>
</protein>
<name>A0A136WCQ7_9FIRM</name>
<gene>
    <name evidence="2" type="ORF">CLNEO_24390</name>
</gene>
<dbReference type="InterPro" id="IPR026881">
    <property type="entry name" value="WYL_dom"/>
</dbReference>
<proteinExistence type="predicted"/>
<dbReference type="Pfam" id="PF13280">
    <property type="entry name" value="WYL"/>
    <property type="match status" value="1"/>
</dbReference>
<evidence type="ECO:0000313" key="3">
    <source>
        <dbReference type="Proteomes" id="UP000070539"/>
    </source>
</evidence>
<dbReference type="InterPro" id="IPR051534">
    <property type="entry name" value="CBASS_pafABC_assoc_protein"/>
</dbReference>
<dbReference type="PANTHER" id="PTHR34580:SF1">
    <property type="entry name" value="PROTEIN PAFC"/>
    <property type="match status" value="1"/>
</dbReference>
<dbReference type="RefSeq" id="WP_066089549.1">
    <property type="nucleotide sequence ID" value="NZ_LRVM01000009.1"/>
</dbReference>
<sequence length="328" mass="38337">MSKSYNQKMKILYIMKILLEKTDENHVITMPKIILELENIGIKAERKSIYDDMEALRLFGLDIINRKGYPAGYYIASRQFELPELKLLVDAVQASKFITYKKSRELIKKIESLTSKSEAQQLQRQVFVTNRVKTMNESIYYNVDKIHNAISANVKISFQYYEWSITKEIHIKKNGDKYRISPWALTWDDENYYLIGFDEEDAIIKHYRVDKMLNIDLLNDLRTGKEFFENFDTASYTQKTFGMFGGHTTAVDILFENRFVGVVIDRFGKDVTIKKQDEEHFVAKVKVVVSNQFYGWLTGLGVGVKLIAPDSVVNENRIHLENLMKQYK</sequence>
<reference evidence="2 3" key="1">
    <citation type="submission" date="2016-01" db="EMBL/GenBank/DDBJ databases">
        <title>Genome sequence of Clostridium neopropionicum X4, DSM-3847.</title>
        <authorList>
            <person name="Poehlein A."/>
            <person name="Beck M.H."/>
            <person name="Bengelsdorf F.R."/>
            <person name="Daniel R."/>
            <person name="Duerre P."/>
        </authorList>
    </citation>
    <scope>NUCLEOTIDE SEQUENCE [LARGE SCALE GENOMIC DNA]</scope>
    <source>
        <strain evidence="2 3">DSM-3847</strain>
    </source>
</reference>
<dbReference type="AlphaFoldDB" id="A0A136WCQ7"/>
<keyword evidence="3" id="KW-1185">Reference proteome</keyword>